<evidence type="ECO:0000313" key="10">
    <source>
        <dbReference type="Proteomes" id="UP000664109"/>
    </source>
</evidence>
<dbReference type="RefSeq" id="WP_205373938.1">
    <property type="nucleotide sequence ID" value="NZ_JAFEJA010000001.1"/>
</dbReference>
<proteinExistence type="predicted"/>
<keyword evidence="4 7" id="KW-1133">Transmembrane helix</keyword>
<feature type="region of interest" description="Disordered" evidence="6">
    <location>
        <begin position="1"/>
        <end position="25"/>
    </location>
</feature>
<accession>A0ABS2UQW2</accession>
<comment type="caution">
    <text evidence="9">The sequence shown here is derived from an EMBL/GenBank/DDBJ whole genome shotgun (WGS) entry which is preliminary data.</text>
</comment>
<feature type="compositionally biased region" description="Pro residues" evidence="6">
    <location>
        <begin position="1"/>
        <end position="14"/>
    </location>
</feature>
<feature type="transmembrane region" description="Helical" evidence="7">
    <location>
        <begin position="226"/>
        <end position="246"/>
    </location>
</feature>
<evidence type="ECO:0000259" key="8">
    <source>
        <dbReference type="Pfam" id="PF04024"/>
    </source>
</evidence>
<protein>
    <submittedName>
        <fullName evidence="9">PspC domain-containing protein</fullName>
    </submittedName>
</protein>
<feature type="transmembrane region" description="Helical" evidence="7">
    <location>
        <begin position="46"/>
        <end position="73"/>
    </location>
</feature>
<keyword evidence="3 7" id="KW-0812">Transmembrane</keyword>
<evidence type="ECO:0000256" key="2">
    <source>
        <dbReference type="ARBA" id="ARBA00022475"/>
    </source>
</evidence>
<organism evidence="9 10">
    <name type="scientific">Streptomyces zhihengii</name>
    <dbReference type="NCBI Taxonomy" id="1818004"/>
    <lineage>
        <taxon>Bacteria</taxon>
        <taxon>Bacillati</taxon>
        <taxon>Actinomycetota</taxon>
        <taxon>Actinomycetes</taxon>
        <taxon>Kitasatosporales</taxon>
        <taxon>Streptomycetaceae</taxon>
        <taxon>Streptomyces</taxon>
    </lineage>
</organism>
<evidence type="ECO:0000313" key="9">
    <source>
        <dbReference type="EMBL" id="MBM9619855.1"/>
    </source>
</evidence>
<keyword evidence="5 7" id="KW-0472">Membrane</keyword>
<comment type="subcellular location">
    <subcellularLocation>
        <location evidence="1">Cell membrane</location>
        <topology evidence="1">Single-pass membrane protein</topology>
    </subcellularLocation>
</comment>
<evidence type="ECO:0000256" key="3">
    <source>
        <dbReference type="ARBA" id="ARBA00022692"/>
    </source>
</evidence>
<feature type="transmembrane region" description="Helical" evidence="7">
    <location>
        <begin position="252"/>
        <end position="272"/>
    </location>
</feature>
<dbReference type="PANTHER" id="PTHR33885">
    <property type="entry name" value="PHAGE SHOCK PROTEIN C"/>
    <property type="match status" value="1"/>
</dbReference>
<evidence type="ECO:0000256" key="1">
    <source>
        <dbReference type="ARBA" id="ARBA00004162"/>
    </source>
</evidence>
<dbReference type="InterPro" id="IPR007168">
    <property type="entry name" value="Phageshock_PspC_N"/>
</dbReference>
<dbReference type="PANTHER" id="PTHR33885:SF3">
    <property type="entry name" value="PHAGE SHOCK PROTEIN C"/>
    <property type="match status" value="1"/>
</dbReference>
<name>A0ABS2UQW2_9ACTN</name>
<dbReference type="EMBL" id="JAFEJA010000001">
    <property type="protein sequence ID" value="MBM9619855.1"/>
    <property type="molecule type" value="Genomic_DNA"/>
</dbReference>
<gene>
    <name evidence="9" type="ORF">JE024_14135</name>
</gene>
<dbReference type="Pfam" id="PF04024">
    <property type="entry name" value="PspC"/>
    <property type="match status" value="1"/>
</dbReference>
<feature type="transmembrane region" description="Helical" evidence="7">
    <location>
        <begin position="94"/>
        <end position="113"/>
    </location>
</feature>
<dbReference type="Proteomes" id="UP000664109">
    <property type="component" value="Unassembled WGS sequence"/>
</dbReference>
<evidence type="ECO:0000256" key="5">
    <source>
        <dbReference type="ARBA" id="ARBA00023136"/>
    </source>
</evidence>
<sequence length="430" mass="43654">MSQPTTAPPLPPQEPDGQQPLRRTPRSKMVAGVCGGLGRHCDVDPVIFRIVVAVLSATGGVGLIFYGFAWLLVPADDEDENEFRRMLTGRVDRAALSAVLLALLGSGLLLTTLSNADMLAFASMLSLAGAGVAVWSLRRRAASPDGAPLDPVTAQTVAEAPPETKAPPSPDAPSWWRDPILKDGTTGPVAAGYLWGPEDAVASGPGARDRGRRPAAPAQPWGRRGIGGAVVALAIVAGAVGTVASWDGRPLGASLQIGLVAALAVLGAGLVVSSVVGRTGFGTVLLTTVTACLLAGASALPENISTTFGERTWRPASAAALAPSHELGSGSATLDLGAVEVPPGTTVSTRAEVGLGLLRVVVPRDATVVLDAEVGFGDVRLPPGTAGGAAGPDLTVRETLAPPKGTEPAGRLELKLDVSFGQVEVDRVAP</sequence>
<feature type="transmembrane region" description="Helical" evidence="7">
    <location>
        <begin position="119"/>
        <end position="137"/>
    </location>
</feature>
<keyword evidence="2" id="KW-1003">Cell membrane</keyword>
<feature type="transmembrane region" description="Helical" evidence="7">
    <location>
        <begin position="279"/>
        <end position="300"/>
    </location>
</feature>
<reference evidence="9 10" key="1">
    <citation type="journal article" date="2016" name="Arch. Microbiol.">
        <title>Streptomyces zhihengii sp. nov., isolated from rhizospheric soil of Psammosilene tunicoides.</title>
        <authorList>
            <person name="Huang M.J."/>
            <person name="Fei J.J."/>
            <person name="Salam N."/>
            <person name="Kim C.J."/>
            <person name="Hozzein W.N."/>
            <person name="Xiao M."/>
            <person name="Huang H.Q."/>
            <person name="Li W.J."/>
        </authorList>
    </citation>
    <scope>NUCLEOTIDE SEQUENCE [LARGE SCALE GENOMIC DNA]</scope>
    <source>
        <strain evidence="9 10">YIM T102</strain>
    </source>
</reference>
<dbReference type="InterPro" id="IPR052027">
    <property type="entry name" value="PspC"/>
</dbReference>
<evidence type="ECO:0000256" key="4">
    <source>
        <dbReference type="ARBA" id="ARBA00022989"/>
    </source>
</evidence>
<feature type="domain" description="Phage shock protein PspC N-terminal" evidence="8">
    <location>
        <begin position="20"/>
        <end position="75"/>
    </location>
</feature>
<keyword evidence="10" id="KW-1185">Reference proteome</keyword>
<evidence type="ECO:0000256" key="7">
    <source>
        <dbReference type="SAM" id="Phobius"/>
    </source>
</evidence>
<feature type="region of interest" description="Disordered" evidence="6">
    <location>
        <begin position="144"/>
        <end position="175"/>
    </location>
</feature>
<evidence type="ECO:0000256" key="6">
    <source>
        <dbReference type="SAM" id="MobiDB-lite"/>
    </source>
</evidence>